<proteinExistence type="predicted"/>
<evidence type="ECO:0000313" key="2">
    <source>
        <dbReference type="Proteomes" id="UP001597053"/>
    </source>
</evidence>
<protein>
    <submittedName>
        <fullName evidence="1">Replication initiator</fullName>
    </submittedName>
</protein>
<organism evidence="1 2">
    <name type="scientific">Micromonospora azadirachtae</name>
    <dbReference type="NCBI Taxonomy" id="1970735"/>
    <lineage>
        <taxon>Bacteria</taxon>
        <taxon>Bacillati</taxon>
        <taxon>Actinomycetota</taxon>
        <taxon>Actinomycetes</taxon>
        <taxon>Micromonosporales</taxon>
        <taxon>Micromonosporaceae</taxon>
        <taxon>Micromonospora</taxon>
    </lineage>
</organism>
<reference evidence="2" key="1">
    <citation type="journal article" date="2019" name="Int. J. Syst. Evol. Microbiol.">
        <title>The Global Catalogue of Microorganisms (GCM) 10K type strain sequencing project: providing services to taxonomists for standard genome sequencing and annotation.</title>
        <authorList>
            <consortium name="The Broad Institute Genomics Platform"/>
            <consortium name="The Broad Institute Genome Sequencing Center for Infectious Disease"/>
            <person name="Wu L."/>
            <person name="Ma J."/>
        </authorList>
    </citation>
    <scope>NUCLEOTIDE SEQUENCE [LARGE SCALE GENOMIC DNA]</scope>
    <source>
        <strain evidence="2">JCM 32148</strain>
    </source>
</reference>
<accession>A0ABW2ZXM8</accession>
<dbReference type="Pfam" id="PF20199">
    <property type="entry name" value="RepSA"/>
    <property type="match status" value="1"/>
</dbReference>
<keyword evidence="2" id="KW-1185">Reference proteome</keyword>
<sequence length="131" mass="14412">MLNTPAVPRDLASSVGPGSDYAWLRRWAHQSGYGGHIATKSRAFSVTLGFLRIQHIIWRRTEGHPHTWDDERTERVIYELGYQATGWITTGDALLANTTAAMARARHQAGLDALADELAAHRPTAVQPLAA</sequence>
<dbReference type="EMBL" id="JBHTHM010000138">
    <property type="protein sequence ID" value="MFD0783400.1"/>
    <property type="molecule type" value="Genomic_DNA"/>
</dbReference>
<dbReference type="InterPro" id="IPR046828">
    <property type="entry name" value="RepSA"/>
</dbReference>
<dbReference type="Proteomes" id="UP001597053">
    <property type="component" value="Unassembled WGS sequence"/>
</dbReference>
<gene>
    <name evidence="1" type="ORF">ACFQZ8_05620</name>
</gene>
<evidence type="ECO:0000313" key="1">
    <source>
        <dbReference type="EMBL" id="MFD0783400.1"/>
    </source>
</evidence>
<comment type="caution">
    <text evidence="1">The sequence shown here is derived from an EMBL/GenBank/DDBJ whole genome shotgun (WGS) entry which is preliminary data.</text>
</comment>
<name>A0ABW2ZXM8_9ACTN</name>